<feature type="region of interest" description="Disordered" evidence="1">
    <location>
        <begin position="102"/>
        <end position="128"/>
    </location>
</feature>
<dbReference type="Proteomes" id="UP001159364">
    <property type="component" value="Linkage Group LG01"/>
</dbReference>
<evidence type="ECO:0000313" key="2">
    <source>
        <dbReference type="EMBL" id="KAJ8774458.1"/>
    </source>
</evidence>
<dbReference type="AlphaFoldDB" id="A0AAV8U805"/>
<sequence>MTSGARGSRFSALSPEASNDAPTPSSPTVDSMRPLLGQALTGKEQRRQKTISPSSIQDESQPRARLLHWLVWPHGPVLSSFPVGPSLAHPVPKSPTPLLTIPAPSTPGPTPSGPSFPQLRPTGPSPTSLLSRHVAISLQSHAVLVSPDSALPPPIPADQYHDATHEGPTDPPSSMDKSLPQPILEDVPPRSPDPIHELPGVGDGHDSPDTTMEDTVPVLKTIPRLEAVGQAGLVPTRSS</sequence>
<feature type="compositionally biased region" description="Pro residues" evidence="1">
    <location>
        <begin position="104"/>
        <end position="114"/>
    </location>
</feature>
<reference evidence="2 3" key="1">
    <citation type="submission" date="2021-09" db="EMBL/GenBank/DDBJ databases">
        <title>Genomic insights and catalytic innovation underlie evolution of tropane alkaloids biosynthesis.</title>
        <authorList>
            <person name="Wang Y.-J."/>
            <person name="Tian T."/>
            <person name="Huang J.-P."/>
            <person name="Huang S.-X."/>
        </authorList>
    </citation>
    <scope>NUCLEOTIDE SEQUENCE [LARGE SCALE GENOMIC DNA]</scope>
    <source>
        <strain evidence="2">KIB-2018</strain>
        <tissue evidence="2">Leaf</tissue>
    </source>
</reference>
<feature type="compositionally biased region" description="Polar residues" evidence="1">
    <location>
        <begin position="50"/>
        <end position="59"/>
    </location>
</feature>
<comment type="caution">
    <text evidence="2">The sequence shown here is derived from an EMBL/GenBank/DDBJ whole genome shotgun (WGS) entry which is preliminary data.</text>
</comment>
<name>A0AAV8U805_9ROSI</name>
<feature type="region of interest" description="Disordered" evidence="1">
    <location>
        <begin position="147"/>
        <end position="223"/>
    </location>
</feature>
<evidence type="ECO:0000313" key="3">
    <source>
        <dbReference type="Proteomes" id="UP001159364"/>
    </source>
</evidence>
<protein>
    <submittedName>
        <fullName evidence="2">Uncharacterized protein</fullName>
    </submittedName>
</protein>
<accession>A0AAV8U805</accession>
<proteinExistence type="predicted"/>
<dbReference type="EMBL" id="JAIWQS010000001">
    <property type="protein sequence ID" value="KAJ8774458.1"/>
    <property type="molecule type" value="Genomic_DNA"/>
</dbReference>
<gene>
    <name evidence="2" type="ORF">K2173_016904</name>
</gene>
<feature type="compositionally biased region" description="Basic and acidic residues" evidence="1">
    <location>
        <begin position="159"/>
        <end position="168"/>
    </location>
</feature>
<organism evidence="2 3">
    <name type="scientific">Erythroxylum novogranatense</name>
    <dbReference type="NCBI Taxonomy" id="1862640"/>
    <lineage>
        <taxon>Eukaryota</taxon>
        <taxon>Viridiplantae</taxon>
        <taxon>Streptophyta</taxon>
        <taxon>Embryophyta</taxon>
        <taxon>Tracheophyta</taxon>
        <taxon>Spermatophyta</taxon>
        <taxon>Magnoliopsida</taxon>
        <taxon>eudicotyledons</taxon>
        <taxon>Gunneridae</taxon>
        <taxon>Pentapetalae</taxon>
        <taxon>rosids</taxon>
        <taxon>fabids</taxon>
        <taxon>Malpighiales</taxon>
        <taxon>Erythroxylaceae</taxon>
        <taxon>Erythroxylum</taxon>
    </lineage>
</organism>
<feature type="compositionally biased region" description="Polar residues" evidence="1">
    <location>
        <begin position="16"/>
        <end position="29"/>
    </location>
</feature>
<keyword evidence="3" id="KW-1185">Reference proteome</keyword>
<feature type="region of interest" description="Disordered" evidence="1">
    <location>
        <begin position="1"/>
        <end position="61"/>
    </location>
</feature>
<evidence type="ECO:0000256" key="1">
    <source>
        <dbReference type="SAM" id="MobiDB-lite"/>
    </source>
</evidence>